<dbReference type="Pfam" id="PF13449">
    <property type="entry name" value="Phytase-like"/>
    <property type="match status" value="1"/>
</dbReference>
<keyword evidence="4" id="KW-1185">Reference proteome</keyword>
<dbReference type="InterPro" id="IPR027372">
    <property type="entry name" value="Phytase-like_dom"/>
</dbReference>
<gene>
    <name evidence="3" type="ORF">FJR45_09950</name>
</gene>
<reference evidence="3 4" key="1">
    <citation type="submission" date="2019-06" db="EMBL/GenBank/DDBJ databases">
        <title>Sulfurimonas gotlandica sp. nov., a chemoautotrophic and psychrotolerant epsilonproteobacterium isolated from a pelagic redoxcline, and an emended description of the genus Sulfurimonas.</title>
        <authorList>
            <person name="Wang S."/>
            <person name="Jiang L."/>
            <person name="Shao Z."/>
        </authorList>
    </citation>
    <scope>NUCLEOTIDE SEQUENCE [LARGE SCALE GENOMIC DNA]</scope>
    <source>
        <strain evidence="3 4">S2-6</strain>
    </source>
</reference>
<organism evidence="3 4">
    <name type="scientific">Sulfurimonas sediminis</name>
    <dbReference type="NCBI Taxonomy" id="2590020"/>
    <lineage>
        <taxon>Bacteria</taxon>
        <taxon>Pseudomonadati</taxon>
        <taxon>Campylobacterota</taxon>
        <taxon>Epsilonproteobacteria</taxon>
        <taxon>Campylobacterales</taxon>
        <taxon>Sulfurimonadaceae</taxon>
        <taxon>Sulfurimonas</taxon>
    </lineage>
</organism>
<dbReference type="RefSeq" id="WP_193150403.1">
    <property type="nucleotide sequence ID" value="NZ_CP041235.1"/>
</dbReference>
<dbReference type="PIRSF" id="PIRSF031900">
    <property type="entry name" value="UCP031900"/>
    <property type="match status" value="1"/>
</dbReference>
<evidence type="ECO:0000256" key="1">
    <source>
        <dbReference type="SAM" id="SignalP"/>
    </source>
</evidence>
<evidence type="ECO:0000259" key="2">
    <source>
        <dbReference type="Pfam" id="PF13449"/>
    </source>
</evidence>
<dbReference type="InterPro" id="IPR014567">
    <property type="entry name" value="UCP031900"/>
</dbReference>
<proteinExistence type="predicted"/>
<feature type="domain" description="Phytase-like" evidence="2">
    <location>
        <begin position="52"/>
        <end position="288"/>
    </location>
</feature>
<feature type="signal peptide" evidence="1">
    <location>
        <begin position="1"/>
        <end position="16"/>
    </location>
</feature>
<dbReference type="Proteomes" id="UP000593719">
    <property type="component" value="Chromosome"/>
</dbReference>
<feature type="chain" id="PRO_5032621236" evidence="1">
    <location>
        <begin position="17"/>
        <end position="309"/>
    </location>
</feature>
<evidence type="ECO:0000313" key="4">
    <source>
        <dbReference type="Proteomes" id="UP000593719"/>
    </source>
</evidence>
<dbReference type="AlphaFoldDB" id="A0A7M1B3C0"/>
<accession>A0A7M1B3C0</accession>
<protein>
    <submittedName>
        <fullName evidence="3">Esterase-like activity of phytase family protein</fullName>
    </submittedName>
</protein>
<dbReference type="EMBL" id="CP041235">
    <property type="protein sequence ID" value="QOP44249.1"/>
    <property type="molecule type" value="Genomic_DNA"/>
</dbReference>
<name>A0A7M1B3C0_9BACT</name>
<keyword evidence="1" id="KW-0732">Signal</keyword>
<evidence type="ECO:0000313" key="3">
    <source>
        <dbReference type="EMBL" id="QOP44249.1"/>
    </source>
</evidence>
<dbReference type="KEGG" id="ssei:FJR45_09950"/>
<sequence length="309" mass="36018">MKYFFFVLLFFLQLHAQITAYKITPDNTLHVTKQKIKILDAKILHFETKKGIPFHEISDLVYEDGFLYFVSDQGYLYKFLINITDGKITDLQYLDAYFLKNKKGKQLKKKKRDAEGLTLCKNNLLISFERKQRICLYSKNGVKIKKVKLHQDLQNKDNYASKNKGLESVTCNDKYGVVTAPELPLKNAKYHTLYTKNQIFKFSADGSIVSLEFFSENTVLVLLRDFSYFTRRRVSTLMKVYLDRCSASRVCKSEVLAKLDSSNGWKLDNFEGLTHMYANKYLMVSDDNENMLQKTLLVLFEIKDTSKKP</sequence>